<dbReference type="AlphaFoldDB" id="A0A7D4QW70"/>
<dbReference type="KEGG" id="mmab:HQ865_21190"/>
<proteinExistence type="predicted"/>
<accession>A0A7D4QW70</accession>
<reference evidence="2 3" key="1">
    <citation type="submission" date="2020-05" db="EMBL/GenBank/DDBJ databases">
        <title>Mucilaginibacter mali sp. nov.</title>
        <authorList>
            <person name="Kim H.S."/>
            <person name="Lee K.C."/>
            <person name="Suh M.K."/>
            <person name="Kim J.-S."/>
            <person name="Han K.-I."/>
            <person name="Eom M.K."/>
            <person name="Shin Y.K."/>
            <person name="Lee J.-S."/>
        </authorList>
    </citation>
    <scope>NUCLEOTIDE SEQUENCE [LARGE SCALE GENOMIC DNA]</scope>
    <source>
        <strain evidence="2 3">G2-14</strain>
    </source>
</reference>
<evidence type="ECO:0000313" key="2">
    <source>
        <dbReference type="EMBL" id="QKJ32169.1"/>
    </source>
</evidence>
<evidence type="ECO:0000259" key="1">
    <source>
        <dbReference type="Pfam" id="PF09413"/>
    </source>
</evidence>
<dbReference type="Proteomes" id="UP000505355">
    <property type="component" value="Chromosome"/>
</dbReference>
<dbReference type="Pfam" id="PF09413">
    <property type="entry name" value="DUF2007"/>
    <property type="match status" value="1"/>
</dbReference>
<dbReference type="InterPro" id="IPR018551">
    <property type="entry name" value="DUF2007"/>
</dbReference>
<sequence>MEKNWIKLFTSTNFYQAEILKQAMVENGIDAVLMNQMDSSHRTFGHIDVYIHKDNFGQAIEIMVLNEIKPFGEI</sequence>
<dbReference type="RefSeq" id="WP_173416820.1">
    <property type="nucleotide sequence ID" value="NZ_CP054139.1"/>
</dbReference>
<dbReference type="EMBL" id="CP054139">
    <property type="protein sequence ID" value="QKJ32169.1"/>
    <property type="molecule type" value="Genomic_DNA"/>
</dbReference>
<organism evidence="2 3">
    <name type="scientific">Mucilaginibacter mali</name>
    <dbReference type="NCBI Taxonomy" id="2740462"/>
    <lineage>
        <taxon>Bacteria</taxon>
        <taxon>Pseudomonadati</taxon>
        <taxon>Bacteroidota</taxon>
        <taxon>Sphingobacteriia</taxon>
        <taxon>Sphingobacteriales</taxon>
        <taxon>Sphingobacteriaceae</taxon>
        <taxon>Mucilaginibacter</taxon>
    </lineage>
</organism>
<evidence type="ECO:0000313" key="3">
    <source>
        <dbReference type="Proteomes" id="UP000505355"/>
    </source>
</evidence>
<gene>
    <name evidence="2" type="ORF">HQ865_21190</name>
</gene>
<name>A0A7D4QW70_9SPHI</name>
<keyword evidence="3" id="KW-1185">Reference proteome</keyword>
<protein>
    <submittedName>
        <fullName evidence="2">DUF2007 domain-containing protein</fullName>
    </submittedName>
</protein>
<feature type="domain" description="DUF2007" evidence="1">
    <location>
        <begin position="5"/>
        <end position="65"/>
    </location>
</feature>